<dbReference type="EMBL" id="SDWS01000003">
    <property type="protein sequence ID" value="RYB91427.1"/>
    <property type="molecule type" value="Genomic_DNA"/>
</dbReference>
<dbReference type="Proteomes" id="UP000291838">
    <property type="component" value="Unassembled WGS sequence"/>
</dbReference>
<evidence type="ECO:0000313" key="1">
    <source>
        <dbReference type="EMBL" id="RYB91427.1"/>
    </source>
</evidence>
<name>A0A4Q2RR85_9ACTN</name>
<dbReference type="OrthoDB" id="5142055at2"/>
<comment type="caution">
    <text evidence="1">The sequence shown here is derived from an EMBL/GenBank/DDBJ whole genome shotgun (WGS) entry which is preliminary data.</text>
</comment>
<dbReference type="RefSeq" id="WP_129474711.1">
    <property type="nucleotide sequence ID" value="NZ_SDWS01000003.1"/>
</dbReference>
<dbReference type="AlphaFoldDB" id="A0A4Q2RR85"/>
<reference evidence="1 2" key="1">
    <citation type="submission" date="2019-01" db="EMBL/GenBank/DDBJ databases">
        <title>Novel species of Nocardioides.</title>
        <authorList>
            <person name="Liu Q."/>
            <person name="Xin Y.-H."/>
        </authorList>
    </citation>
    <scope>NUCLEOTIDE SEQUENCE [LARGE SCALE GENOMIC DNA]</scope>
    <source>
        <strain evidence="1 2">HLT3-15</strain>
    </source>
</reference>
<sequence length="215" mass="23345">MSIPRLHFRLPGTWHSVDLRGGAHSETSIKAVVRDVIGAADDRAHVRADLRRDLRQAVRAAQEAEARSMMFSTEIAPGSPLPVTLVVYAPTRLRMSPTIGTEPDHVLAVLSESLRQSSPELAASLTEVSGGGGPALRSHRVQPIEVADEPAVKQSGALRLMADYWVPVPQTKQVVMVRFSTPMGEIENIMLSLFDALVRATYFRPVSESDATAVS</sequence>
<accession>A0A4Q2RR85</accession>
<organism evidence="1 2">
    <name type="scientific">Nocardioides glacieisoli</name>
    <dbReference type="NCBI Taxonomy" id="1168730"/>
    <lineage>
        <taxon>Bacteria</taxon>
        <taxon>Bacillati</taxon>
        <taxon>Actinomycetota</taxon>
        <taxon>Actinomycetes</taxon>
        <taxon>Propionibacteriales</taxon>
        <taxon>Nocardioidaceae</taxon>
        <taxon>Nocardioides</taxon>
    </lineage>
</organism>
<keyword evidence="2" id="KW-1185">Reference proteome</keyword>
<proteinExistence type="predicted"/>
<evidence type="ECO:0000313" key="2">
    <source>
        <dbReference type="Proteomes" id="UP000291838"/>
    </source>
</evidence>
<gene>
    <name evidence="1" type="ORF">EUA06_08865</name>
</gene>
<protein>
    <submittedName>
        <fullName evidence="1">Uncharacterized protein</fullName>
    </submittedName>
</protein>